<evidence type="ECO:0000259" key="11">
    <source>
        <dbReference type="PROSITE" id="PS50075"/>
    </source>
</evidence>
<keyword evidence="1" id="KW-0596">Phosphopantetheine</keyword>
<dbReference type="InterPro" id="IPR006162">
    <property type="entry name" value="Ppantetheine_attach_site"/>
</dbReference>
<dbReference type="PANTHER" id="PTHR43775:SF20">
    <property type="entry name" value="HYBRID PKS-NRPS SYNTHETASE APDA"/>
    <property type="match status" value="1"/>
</dbReference>
<dbReference type="CDD" id="cd00833">
    <property type="entry name" value="PKS"/>
    <property type="match status" value="1"/>
</dbReference>
<dbReference type="Gene3D" id="3.30.559.10">
    <property type="entry name" value="Chloramphenicol acetyltransferase-like domain"/>
    <property type="match status" value="1"/>
</dbReference>
<dbReference type="Pfam" id="PF00668">
    <property type="entry name" value="Condensation"/>
    <property type="match status" value="1"/>
</dbReference>
<feature type="region of interest" description="N-terminal hotdog fold" evidence="9">
    <location>
        <begin position="950"/>
        <end position="1088"/>
    </location>
</feature>
<sequence length="4044" mass="441121">MASHESEPIAIVGSACRFPGGANSPSALWAVLEKPSDLGQDISKDRFNTAGFYHPDGSHHGTTNVRHAYLLQEDVRVFDAAFFNISPNEADSIDPQQRLLMETVYEALERGGHTIESLRGSDTAVYTGTMSVDYNDTGVRDLDTIPTYFATGTNRAIISNRISYVFDWRGPSMTIDTACSSSLIAVHEGVKSLRTGESRLAVACGTQVILNPETFIVESKLNMLSPTGRSRMWDADADGYARGEGVAAVMLKRLSDALADGDHIECLIRETGTNQDGHTSGITVPSTEAQAALIRQTYAKAGLDPLHNPADRPQYFEAHGTGTKAGDPKEAAAIHQSFGCHIGENATPLYVGSVKTVIGHLEGAAGLAGLLKGAASIQNAFIPPNLLFNNLNPAIQPFYSGLHIPTQLTPWPALPEGVPRRVSVNSFGFGGSNAHAILEQYRGLSIDDSVNGPYAETTPFTPFVFSASNEVSLVAQLKPYSDYLKVVDGVNPSDLAWTLQTRRSQFATKASFSALTLVELASKIDARLAATKEKSGSAVGIRASSKSGAGTTRILGIFTGQGAQWATMGAALISSSEYVRKRIEDLEESLMTLPITDRPTWRLQDEILAGPDTSRIAEAALSQPLCTAIQVVLVDLLQTAGVSFSAVVGHSSGEIGAAYAAGLLSARDAIRIAYYRGMYARLAGNSETGQKGAMLAVGTSLEDAQDLTKLRAFKGRLAIAAHNSSASITLSGDADAIVHAKKVFDEEKKFARLLKVDTAYHSHHMLPCGDPYVDALRACGVRVNRDRSTTCAWYSSVTASDKPVEPVEQLQDVYWRDNMTNAVLFADAVENAIAADDQISLAIEVGPHPALKGPATQNIADVRSTAIPYCGVLSRGQNDVEAFSDALGFMWTQFGSQSLDLPAYQKAVSSDSRQPKLVVGLPSYQWNHSRTHWSESRRSRKMRERLGPSHELLGILLPESNAHDLRWSNVLKESEISWLGCHQLQGQTVFPAAGYVAMALEASRSLAADKSVEIFELHDLSIPRAVTFEEGDNSGVETLVTLTKVQNHQDGTSTADFSCYSIPVSSTGSKQELELMAGGTVKIIFGVPGTETLYSKPLEDYNMYSVDEDHFYSSLTKLGYGYSGPFRTLSSMKRRLGHVVGLIGSYAYGDDDHSEYLIHPSTLDVAFQASILAYSAPSDDRLWSLHVPTAIGTIRVNPELCAMQSTSGYQVPVCSVLSNTSETFSGYIDLFSEDGENAMIQVEDLIIKPFAPATEADDRVLFTHTKFESAVPDGAAITEGLYPPVDEVDLGIVCERLCYYYIRQWDAELTEDDWKNGQSHFIHLRDWVKHILSTARSKKHPTVEENWSKDTAEDVKALISMHSNAPDVKMIRAVGENIPASVRGETTILEHMLQDDLLDNHYKHCLGAEVANGFLADMMKQITHRYPHAKILEIGAGTGGATKSVLESIGNTMSSYTYTDISVGFFGNAEKLFKAYSEKMTFKTLDVEKPPASQGFEPHSYDIVIASNVLHATPSLHTTLVNTRQLLKPGGYLLLLELTNSGPLRSSTIFGGLPGWWLGADDGRRLSPLLTPGGWHSALRKAGFGGVDAVTPEVNAVVWPASVMAAQAVDDRVQFLRRPLSSSSSSTIYIENLVILGTGTVETARVAEELTEHLERFCGQVTVLESLPTEAEALNLSPMSTFINLADVDSPIFKVITEEKMEGIKTIAELAKDVLWITQGALADEPYHAASIAFSRVLRAETPHISLNILDVSDMQHHNVAKSIAEHLLQLYALDEWESSQDDTYQLLWSKEPESFLERGKLKIPRLVENVDQNARLNSSRRVVARQVSTSKTNILLSPPHANEQAALIELGPLATGKEAPSKVLSSSLMAVNIVPGIFLFLSISEATLTSGPQISLSTTNAYEPSPLISLAVPAQSVGDQDTDRLAVLVASDLLAESVTQSLSPDNSLLVHCSSKDRFLAGALSRHAASKSVHITFTCDEASGHDIEGISWIPLSARAPQHVIRRELQQAAPSHFLDLTTACFPSNPTDLSICISRALPSSCKNIDPSALFQHQSLLPSKYDHAALRNRLEIAVASVAEPTTVTEGVEDLVVQLGQVHASPKLYYTNVVHWPLNDLVKAEIRALDDRQFFSKDRTYLLVGLTGKLGQSLCEWMVLNGAGCVCLTSRRPDIDERWMKSFQGTKAIVKVFAMDVTNKHSVDSVVKEIRDTCPHIAGVAHGAMVLHDSLFSRMSASKMQEILGPKVDGANYLDDAFQDDDLDFFVMFSSVSNVIGNAGQSLYAAGNGYLNGLARQRRRRGLAASTFDIGRVVGIGYVETAAQVVRDQLIGLGLPAISELDMRKLFAETIRAGFPDPKDRISLPDAIVSTGIRYFREDEDIKGPWFTNPLFSHCVIEKKSIELNSGDQAKTVSLPVGQQLVKATTKEQALDILLSCFSAKLRLILQLADQEVDYEAPLNELGIDSLVAVEVRSWFLKELRVDIPVLKVVGGASPAELCQRALEKLPKDLLVSFGKQGVEPNPSIPKRSVGQLPTQPNTLQPLSGSLGKSATASVSEDNTTIENTPLFTPAPQDSSATQSSTGSVAADDSTADLKKQSKVSQSYFTAKAGSEAVPTLAAERQPKRFMKSVPISLSQSRFWFLQHLLEDQRTHNVAYYYQVTGNLHISNLERAVRVVAARHESLRTCFVADQIDAAQANQKVLPSSALRLECKRINSVEEVFIEYEKLRTHDFDMASGELLRIVLLTLSPSSNYLLMYHHHIIMDGVSLQVFLSDLEKAYSGKPLGPPPRQYPEFSVAQRLAYEKGEMGDELKYWQGVFPAGEQPPILPLLPMARTSSRIPMKKFDTHQVEYKLDSALAMRVRSVSKTHRSTPFHFYLAAFKAMLFAFTDAQDLTIGVADAARNDGDVMGSIGFFLNLLTLRFRRQQNQAYADAIIEARDTAYAALENSRLPFDVLLAELNVSRSSSHSPFFQAFIDYRQGAQAKHPFGNCQFEIGEINTGKTAYDITLDVTDSPTDALIMFRAQKSLYDLSATKLLSETFVHFLEVLTEDTSIPLREIPLFSERQRTEATKIGRGPQLVSDWPATLPHRIDQVAQQNSGEVALMDGNGKVLTYSEMSQRIEGIAEALHHAGAGVGSRILVFQDATSDWPCSMLAIMRLGAIYVPLDLRNPISRLAAVVKDCEPKAIIVDATTLSDVPQLGVGDAAIIDVSSLKSAVSTRITNSARPELPAAILYTSGSTGTPKGIVVTHAGLRNEIEGYTKKWHLGAERTLQQSAFTFNHSSDQIYTGLTNGGMVYIVPWSKRGNPIEITEIIQQHGITYTKATPSEYLLWMQHGGDKLKQASQWRFAFGGGESLTTIVTQEFAHLGLPQLRVYNSYGPTEISISSTKMEVAYRDREALESIGRIPCGYSLPNYNTYVVDAELKPLPAGMPGELCIGGAGVSLGYFKNPELTRQHFLADPFASPDDIASAWTTMYRTGDIGHLAEDGAMVFHSRMAGDTQVKIRGLRIELSDIESNIITAAAGVLNEAVVTLRDGDPEFLVAHVVFAPQHNIGDKEEFLERLLSNLPVPQYMVPVAAIPLDKLPLTNHSKVDRKAVKELPLPRRTRNGTEGEGELTETMVQLKSIWREVLGKGIETLGFDITPATSFFLVGGNSLLVIRLQAHIRRTFNVAIPLVELLGANTLGQMARKVEESSAVTLTDWEQETTPPHMPSFLSDLSGSIGSTGQGKVKTVLITGSTGYLAKYLLPQLVASPEVDTIHCVAVREKEGRVPRDSESPSKVVQHRGDLSQPLLGLSEADFHNLASQVDVIIHLGGTRSFWDNYNALRIGNVLPTKELVKLAAPRRVPIHYISTVGVLPRGVTLSATSAAAHLPPVDGSNGYVATRWASERILERAGEALGIPSFIYRFLPAAQQQPSPAAVLDKFVHFVDVTGLAPDTAGWGGRLDMIPADQVADWLRGFVLPQYKTGGATHHAATQFFHYESPVTMTMAELGTYIREKRGSRELEQIPIIRFVGRIKALGFDYFLASHEAIVGGGAGESEGARFESRR</sequence>
<dbReference type="SMART" id="SM00827">
    <property type="entry name" value="PKS_AT"/>
    <property type="match status" value="1"/>
</dbReference>
<keyword evidence="6" id="KW-0677">Repeat</keyword>
<dbReference type="PROSITE" id="PS00606">
    <property type="entry name" value="KS3_1"/>
    <property type="match status" value="1"/>
</dbReference>
<dbReference type="InterPro" id="IPR001242">
    <property type="entry name" value="Condensation_dom"/>
</dbReference>
<feature type="active site" description="Proton acceptor; for dehydratase activity" evidence="9">
    <location>
        <position position="982"/>
    </location>
</feature>
<evidence type="ECO:0000256" key="8">
    <source>
        <dbReference type="ARBA" id="ARBA00023268"/>
    </source>
</evidence>
<dbReference type="PROSITE" id="PS50075">
    <property type="entry name" value="CARRIER"/>
    <property type="match status" value="2"/>
</dbReference>
<dbReference type="InterPro" id="IPR014043">
    <property type="entry name" value="Acyl_transferase_dom"/>
</dbReference>
<evidence type="ECO:0000313" key="15">
    <source>
        <dbReference type="Proteomes" id="UP001465668"/>
    </source>
</evidence>
<dbReference type="PANTHER" id="PTHR43775">
    <property type="entry name" value="FATTY ACID SYNTHASE"/>
    <property type="match status" value="1"/>
</dbReference>
<dbReference type="SUPFAM" id="SSF51735">
    <property type="entry name" value="NAD(P)-binding Rossmann-fold domains"/>
    <property type="match status" value="2"/>
</dbReference>
<evidence type="ECO:0000256" key="4">
    <source>
        <dbReference type="ARBA" id="ARBA00022603"/>
    </source>
</evidence>
<dbReference type="InterPro" id="IPR050091">
    <property type="entry name" value="PKS_NRPS_Biosynth_Enz"/>
</dbReference>
<protein>
    <submittedName>
        <fullName evidence="14">Lovastatin nonaketide synthase protein</fullName>
    </submittedName>
</protein>
<evidence type="ECO:0000256" key="3">
    <source>
        <dbReference type="ARBA" id="ARBA00022598"/>
    </source>
</evidence>
<dbReference type="InterPro" id="IPR023213">
    <property type="entry name" value="CAT-like_dom_sf"/>
</dbReference>
<dbReference type="Pfam" id="PF08242">
    <property type="entry name" value="Methyltransf_12"/>
    <property type="match status" value="1"/>
</dbReference>
<dbReference type="InterPro" id="IPR020841">
    <property type="entry name" value="PKS_Beta-ketoAc_synthase_dom"/>
</dbReference>
<dbReference type="Pfam" id="PF21089">
    <property type="entry name" value="PKS_DH_N"/>
    <property type="match status" value="1"/>
</dbReference>
<dbReference type="InterPro" id="IPR013120">
    <property type="entry name" value="FAR_NAD-bd"/>
</dbReference>
<keyword evidence="3" id="KW-0436">Ligase</keyword>
<evidence type="ECO:0000313" key="14">
    <source>
        <dbReference type="EMBL" id="KAK9775839.1"/>
    </source>
</evidence>
<dbReference type="Pfam" id="PF14765">
    <property type="entry name" value="PS-DH"/>
    <property type="match status" value="1"/>
</dbReference>
<dbReference type="InterPro" id="IPR042099">
    <property type="entry name" value="ANL_N_sf"/>
</dbReference>
<dbReference type="InterPro" id="IPR000873">
    <property type="entry name" value="AMP-dep_synth/lig_dom"/>
</dbReference>
<dbReference type="InterPro" id="IPR032821">
    <property type="entry name" value="PKS_assoc"/>
</dbReference>
<dbReference type="InterPro" id="IPR013968">
    <property type="entry name" value="PKS_KR"/>
</dbReference>
<name>A0ABR2XQ61_9PEZI</name>
<dbReference type="InterPro" id="IPR013217">
    <property type="entry name" value="Methyltransf_12"/>
</dbReference>
<evidence type="ECO:0000256" key="10">
    <source>
        <dbReference type="SAM" id="MobiDB-lite"/>
    </source>
</evidence>
<dbReference type="SMART" id="SM00825">
    <property type="entry name" value="PKS_KS"/>
    <property type="match status" value="1"/>
</dbReference>
<dbReference type="Gene3D" id="3.40.50.150">
    <property type="entry name" value="Vaccinia Virus protein VP39"/>
    <property type="match status" value="1"/>
</dbReference>
<reference evidence="14 15" key="1">
    <citation type="submission" date="2024-02" db="EMBL/GenBank/DDBJ databases">
        <title>First draft genome assembly of two strains of Seiridium cardinale.</title>
        <authorList>
            <person name="Emiliani G."/>
            <person name="Scali E."/>
        </authorList>
    </citation>
    <scope>NUCLEOTIDE SEQUENCE [LARGE SCALE GENOMIC DNA]</scope>
    <source>
        <strain evidence="14 15">BM-138-000479</strain>
    </source>
</reference>
<dbReference type="Pfam" id="PF00698">
    <property type="entry name" value="Acyl_transf_1"/>
    <property type="match status" value="1"/>
</dbReference>
<dbReference type="SMART" id="SM00826">
    <property type="entry name" value="PKS_DH"/>
    <property type="match status" value="1"/>
</dbReference>
<dbReference type="Pfam" id="PF07993">
    <property type="entry name" value="NAD_binding_4"/>
    <property type="match status" value="1"/>
</dbReference>
<keyword evidence="5" id="KW-0808">Transferase</keyword>
<dbReference type="SUPFAM" id="SSF52777">
    <property type="entry name" value="CoA-dependent acyltransferases"/>
    <property type="match status" value="2"/>
</dbReference>
<feature type="domain" description="Carrier" evidence="11">
    <location>
        <begin position="2424"/>
        <end position="2502"/>
    </location>
</feature>
<accession>A0ABR2XQ61</accession>
<keyword evidence="2" id="KW-0597">Phosphoprotein</keyword>
<dbReference type="InterPro" id="IPR036291">
    <property type="entry name" value="NAD(P)-bd_dom_sf"/>
</dbReference>
<dbReference type="InterPro" id="IPR018201">
    <property type="entry name" value="Ketoacyl_synth_AS"/>
</dbReference>
<dbReference type="InterPro" id="IPR020845">
    <property type="entry name" value="AMP-binding_CS"/>
</dbReference>
<feature type="domain" description="Carrier" evidence="11">
    <location>
        <begin position="3612"/>
        <end position="3690"/>
    </location>
</feature>
<feature type="compositionally biased region" description="Polar residues" evidence="10">
    <location>
        <begin position="2528"/>
        <end position="2580"/>
    </location>
</feature>
<feature type="domain" description="PKS/mFAS DH" evidence="13">
    <location>
        <begin position="950"/>
        <end position="1256"/>
    </location>
</feature>
<keyword evidence="7" id="KW-0560">Oxidoreductase</keyword>
<dbReference type="PROSITE" id="PS00455">
    <property type="entry name" value="AMP_BINDING"/>
    <property type="match status" value="1"/>
</dbReference>
<dbReference type="Gene3D" id="3.30.300.30">
    <property type="match status" value="1"/>
</dbReference>
<dbReference type="Pfam" id="PF08659">
    <property type="entry name" value="KR"/>
    <property type="match status" value="1"/>
</dbReference>
<dbReference type="InterPro" id="IPR020806">
    <property type="entry name" value="PKS_PP-bd"/>
</dbReference>
<dbReference type="InterPro" id="IPR014030">
    <property type="entry name" value="Ketoacyl_synth_N"/>
</dbReference>
<comment type="caution">
    <text evidence="14">The sequence shown here is derived from an EMBL/GenBank/DDBJ whole genome shotgun (WGS) entry which is preliminary data.</text>
</comment>
<dbReference type="Gene3D" id="3.10.129.110">
    <property type="entry name" value="Polyketide synthase dehydratase"/>
    <property type="match status" value="1"/>
</dbReference>
<dbReference type="Gene3D" id="3.40.50.720">
    <property type="entry name" value="NAD(P)-binding Rossmann-like Domain"/>
    <property type="match status" value="3"/>
</dbReference>
<dbReference type="Pfam" id="PF16197">
    <property type="entry name" value="KAsynt_C_assoc"/>
    <property type="match status" value="1"/>
</dbReference>
<dbReference type="InterPro" id="IPR049552">
    <property type="entry name" value="PKS_DH_N"/>
</dbReference>
<organism evidence="14 15">
    <name type="scientific">Seiridium cardinale</name>
    <dbReference type="NCBI Taxonomy" id="138064"/>
    <lineage>
        <taxon>Eukaryota</taxon>
        <taxon>Fungi</taxon>
        <taxon>Dikarya</taxon>
        <taxon>Ascomycota</taxon>
        <taxon>Pezizomycotina</taxon>
        <taxon>Sordariomycetes</taxon>
        <taxon>Xylariomycetidae</taxon>
        <taxon>Amphisphaeriales</taxon>
        <taxon>Sporocadaceae</taxon>
        <taxon>Seiridium</taxon>
    </lineage>
</organism>
<dbReference type="InterPro" id="IPR045851">
    <property type="entry name" value="AMP-bd_C_sf"/>
</dbReference>
<evidence type="ECO:0000256" key="9">
    <source>
        <dbReference type="PROSITE-ProRule" id="PRU01363"/>
    </source>
</evidence>
<feature type="region of interest" description="Disordered" evidence="10">
    <location>
        <begin position="2513"/>
        <end position="2589"/>
    </location>
</feature>
<keyword evidence="4" id="KW-0489">Methyltransferase</keyword>
<dbReference type="SUPFAM" id="SSF56801">
    <property type="entry name" value="Acetyl-CoA synthetase-like"/>
    <property type="match status" value="1"/>
</dbReference>
<evidence type="ECO:0000259" key="12">
    <source>
        <dbReference type="PROSITE" id="PS52004"/>
    </source>
</evidence>
<dbReference type="Pfam" id="PF00109">
    <property type="entry name" value="ketoacyl-synt"/>
    <property type="match status" value="1"/>
</dbReference>
<dbReference type="SMART" id="SM00823">
    <property type="entry name" value="PKS_PP"/>
    <property type="match status" value="2"/>
</dbReference>
<dbReference type="Gene3D" id="3.40.366.10">
    <property type="entry name" value="Malonyl-Coenzyme A Acyl Carrier Protein, domain 2"/>
    <property type="match status" value="1"/>
</dbReference>
<dbReference type="EMBL" id="JARVKM010000031">
    <property type="protein sequence ID" value="KAK9775839.1"/>
    <property type="molecule type" value="Genomic_DNA"/>
</dbReference>
<dbReference type="InterPro" id="IPR020807">
    <property type="entry name" value="PKS_DH"/>
</dbReference>
<keyword evidence="15" id="KW-1185">Reference proteome</keyword>
<feature type="active site" description="Proton donor; for dehydratase activity" evidence="9">
    <location>
        <position position="1164"/>
    </location>
</feature>
<evidence type="ECO:0000256" key="2">
    <source>
        <dbReference type="ARBA" id="ARBA00022553"/>
    </source>
</evidence>
<dbReference type="InterPro" id="IPR029063">
    <property type="entry name" value="SAM-dependent_MTases_sf"/>
</dbReference>
<dbReference type="CDD" id="cd05930">
    <property type="entry name" value="A_NRPS"/>
    <property type="match status" value="1"/>
</dbReference>
<dbReference type="SUPFAM" id="SSF53335">
    <property type="entry name" value="S-adenosyl-L-methionine-dependent methyltransferases"/>
    <property type="match status" value="1"/>
</dbReference>
<gene>
    <name evidence="14" type="ORF">SCAR479_07364</name>
</gene>
<dbReference type="CDD" id="cd19532">
    <property type="entry name" value="C_PKS-NRPS"/>
    <property type="match status" value="1"/>
</dbReference>
<dbReference type="Pfam" id="PF00501">
    <property type="entry name" value="AMP-binding"/>
    <property type="match status" value="1"/>
</dbReference>
<evidence type="ECO:0000256" key="7">
    <source>
        <dbReference type="ARBA" id="ARBA00023002"/>
    </source>
</evidence>
<dbReference type="Proteomes" id="UP001465668">
    <property type="component" value="Unassembled WGS sequence"/>
</dbReference>
<dbReference type="Gene3D" id="3.40.47.10">
    <property type="match status" value="1"/>
</dbReference>
<dbReference type="InterPro" id="IPR016036">
    <property type="entry name" value="Malonyl_transacylase_ACP-bd"/>
</dbReference>
<evidence type="ECO:0000256" key="5">
    <source>
        <dbReference type="ARBA" id="ARBA00022679"/>
    </source>
</evidence>
<dbReference type="Pfam" id="PF02801">
    <property type="entry name" value="Ketoacyl-synt_C"/>
    <property type="match status" value="1"/>
</dbReference>
<dbReference type="Gene3D" id="1.10.1200.10">
    <property type="entry name" value="ACP-like"/>
    <property type="match status" value="2"/>
</dbReference>
<dbReference type="Gene3D" id="3.40.50.12780">
    <property type="entry name" value="N-terminal domain of ligase-like"/>
    <property type="match status" value="1"/>
</dbReference>
<feature type="domain" description="Ketosynthase family 3 (KS3)" evidence="12">
    <location>
        <begin position="6"/>
        <end position="440"/>
    </location>
</feature>
<dbReference type="SUPFAM" id="SSF47336">
    <property type="entry name" value="ACP-like"/>
    <property type="match status" value="2"/>
</dbReference>
<dbReference type="InterPro" id="IPR014031">
    <property type="entry name" value="Ketoacyl_synth_C"/>
</dbReference>
<evidence type="ECO:0000256" key="1">
    <source>
        <dbReference type="ARBA" id="ARBA00022450"/>
    </source>
</evidence>
<keyword evidence="8" id="KW-0511">Multifunctional enzyme</keyword>
<evidence type="ECO:0000256" key="6">
    <source>
        <dbReference type="ARBA" id="ARBA00022737"/>
    </source>
</evidence>
<evidence type="ECO:0000259" key="13">
    <source>
        <dbReference type="PROSITE" id="PS52019"/>
    </source>
</evidence>
<dbReference type="PROSITE" id="PS52019">
    <property type="entry name" value="PKS_MFAS_DH"/>
    <property type="match status" value="1"/>
</dbReference>
<dbReference type="PROSITE" id="PS52004">
    <property type="entry name" value="KS3_2"/>
    <property type="match status" value="1"/>
</dbReference>
<feature type="region of interest" description="C-terminal hotdog fold" evidence="9">
    <location>
        <begin position="1103"/>
        <end position="1256"/>
    </location>
</feature>
<dbReference type="SUPFAM" id="SSF52151">
    <property type="entry name" value="FabD/lysophospholipase-like"/>
    <property type="match status" value="1"/>
</dbReference>
<dbReference type="Pfam" id="PF00550">
    <property type="entry name" value="PP-binding"/>
    <property type="match status" value="2"/>
</dbReference>
<dbReference type="SMART" id="SM00822">
    <property type="entry name" value="PKS_KR"/>
    <property type="match status" value="1"/>
</dbReference>
<dbReference type="SUPFAM" id="SSF53901">
    <property type="entry name" value="Thiolase-like"/>
    <property type="match status" value="1"/>
</dbReference>
<dbReference type="InterPro" id="IPR016039">
    <property type="entry name" value="Thiolase-like"/>
</dbReference>
<dbReference type="PROSITE" id="PS00012">
    <property type="entry name" value="PHOSPHOPANTETHEINE"/>
    <property type="match status" value="1"/>
</dbReference>
<dbReference type="SUPFAM" id="SSF55048">
    <property type="entry name" value="Probable ACP-binding domain of malonyl-CoA ACP transacylase"/>
    <property type="match status" value="1"/>
</dbReference>
<dbReference type="InterPro" id="IPR001227">
    <property type="entry name" value="Ac_transferase_dom_sf"/>
</dbReference>
<dbReference type="InterPro" id="IPR016035">
    <property type="entry name" value="Acyl_Trfase/lysoPLipase"/>
</dbReference>
<dbReference type="InterPro" id="IPR036736">
    <property type="entry name" value="ACP-like_sf"/>
</dbReference>
<dbReference type="CDD" id="cd02440">
    <property type="entry name" value="AdoMet_MTases"/>
    <property type="match status" value="1"/>
</dbReference>
<dbReference type="InterPro" id="IPR009081">
    <property type="entry name" value="PP-bd_ACP"/>
</dbReference>
<dbReference type="InterPro" id="IPR049551">
    <property type="entry name" value="PKS_DH_C"/>
</dbReference>
<proteinExistence type="predicted"/>
<dbReference type="InterPro" id="IPR057326">
    <property type="entry name" value="KR_dom"/>
</dbReference>
<dbReference type="Gene3D" id="3.30.559.30">
    <property type="entry name" value="Nonribosomal peptide synthetase, condensation domain"/>
    <property type="match status" value="1"/>
</dbReference>
<dbReference type="InterPro" id="IPR042104">
    <property type="entry name" value="PKS_dehydratase_sf"/>
</dbReference>
<dbReference type="InterPro" id="IPR049900">
    <property type="entry name" value="PKS_mFAS_DH"/>
</dbReference>